<protein>
    <recommendedName>
        <fullName evidence="1">DUF4116 domain-containing protein</fullName>
    </recommendedName>
</protein>
<feature type="domain" description="DUF4116" evidence="1">
    <location>
        <begin position="227"/>
        <end position="275"/>
    </location>
</feature>
<accession>A0A812R0J7</accession>
<proteinExistence type="predicted"/>
<evidence type="ECO:0000313" key="3">
    <source>
        <dbReference type="Proteomes" id="UP000604046"/>
    </source>
</evidence>
<organism evidence="2 3">
    <name type="scientific">Symbiodinium natans</name>
    <dbReference type="NCBI Taxonomy" id="878477"/>
    <lineage>
        <taxon>Eukaryota</taxon>
        <taxon>Sar</taxon>
        <taxon>Alveolata</taxon>
        <taxon>Dinophyceae</taxon>
        <taxon>Suessiales</taxon>
        <taxon>Symbiodiniaceae</taxon>
        <taxon>Symbiodinium</taxon>
    </lineage>
</organism>
<dbReference type="InterPro" id="IPR025197">
    <property type="entry name" value="DUF4116"/>
</dbReference>
<feature type="domain" description="DUF4116" evidence="1">
    <location>
        <begin position="190"/>
        <end position="225"/>
    </location>
</feature>
<keyword evidence="3" id="KW-1185">Reference proteome</keyword>
<evidence type="ECO:0000259" key="1">
    <source>
        <dbReference type="Pfam" id="PF13475"/>
    </source>
</evidence>
<dbReference type="AlphaFoldDB" id="A0A812R0J7"/>
<dbReference type="OrthoDB" id="429604at2759"/>
<reference evidence="2" key="1">
    <citation type="submission" date="2021-02" db="EMBL/GenBank/DDBJ databases">
        <authorList>
            <person name="Dougan E. K."/>
            <person name="Rhodes N."/>
            <person name="Thang M."/>
            <person name="Chan C."/>
        </authorList>
    </citation>
    <scope>NUCLEOTIDE SEQUENCE</scope>
</reference>
<dbReference type="EMBL" id="CAJNDS010002291">
    <property type="protein sequence ID" value="CAE7414169.1"/>
    <property type="molecule type" value="Genomic_DNA"/>
</dbReference>
<dbReference type="Proteomes" id="UP000604046">
    <property type="component" value="Unassembled WGS sequence"/>
</dbReference>
<name>A0A812R0J7_9DINO</name>
<sequence>MQELGATGTEARADFLAENLEKMIESCLQEAQPLNLGRLVGVFSKSGKFKKATNMILSSSATLEAAALELSHNRDVLFEAVPRSSKATRQAAEDMMRCRSKLLSSTECNGEVLEKSRLLLGPVHCELQAQAAELHGRLQHILELMLRQSELLHLQRFRGWLSGRQVDLDLQKWQARQGNLSVDASIVEQALEEAPPALRGDREVVLCALKSSKGWALQFASDALKRDREVVLTAVRRNALSLEFAAEVLRADHQVVLAAVQVQGEALEFASANLKPFACKFASQRLREDREVVLAAVVKEPGVSSEPSSGCVIDIDARLNYRRIESKLEVRKSCRMAARFILHLELQRPWASRGIEALKHFNPESSTANEILILDNSATL</sequence>
<comment type="caution">
    <text evidence="2">The sequence shown here is derived from an EMBL/GenBank/DDBJ whole genome shotgun (WGS) entry which is preliminary data.</text>
</comment>
<evidence type="ECO:0000313" key="2">
    <source>
        <dbReference type="EMBL" id="CAE7414169.1"/>
    </source>
</evidence>
<dbReference type="Pfam" id="PF13475">
    <property type="entry name" value="DUF4116"/>
    <property type="match status" value="2"/>
</dbReference>
<gene>
    <name evidence="2" type="ORF">SNAT2548_LOCUS22519</name>
</gene>